<protein>
    <submittedName>
        <fullName evidence="5">Helix-turn-helix domain-containing protein</fullName>
    </submittedName>
</protein>
<gene>
    <name evidence="5" type="ORF">ACFOW7_17305</name>
</gene>
<dbReference type="Pfam" id="PF12833">
    <property type="entry name" value="HTH_18"/>
    <property type="match status" value="1"/>
</dbReference>
<dbReference type="InterPro" id="IPR018062">
    <property type="entry name" value="HTH_AraC-typ_CS"/>
</dbReference>
<name>A0ABV8MTX0_9NEIS</name>
<evidence type="ECO:0000313" key="5">
    <source>
        <dbReference type="EMBL" id="MFC4161097.1"/>
    </source>
</evidence>
<dbReference type="RefSeq" id="WP_378166649.1">
    <property type="nucleotide sequence ID" value="NZ_JBHSBU010000001.1"/>
</dbReference>
<dbReference type="SUPFAM" id="SSF46689">
    <property type="entry name" value="Homeodomain-like"/>
    <property type="match status" value="2"/>
</dbReference>
<dbReference type="Gene3D" id="1.10.10.60">
    <property type="entry name" value="Homeodomain-like"/>
    <property type="match status" value="1"/>
</dbReference>
<dbReference type="Pfam" id="PF08448">
    <property type="entry name" value="PAS_4"/>
    <property type="match status" value="1"/>
</dbReference>
<evidence type="ECO:0000256" key="3">
    <source>
        <dbReference type="ARBA" id="ARBA00023163"/>
    </source>
</evidence>
<dbReference type="PROSITE" id="PS01124">
    <property type="entry name" value="HTH_ARAC_FAMILY_2"/>
    <property type="match status" value="1"/>
</dbReference>
<dbReference type="InterPro" id="IPR013656">
    <property type="entry name" value="PAS_4"/>
</dbReference>
<dbReference type="PROSITE" id="PS00041">
    <property type="entry name" value="HTH_ARAC_FAMILY_1"/>
    <property type="match status" value="1"/>
</dbReference>
<dbReference type="EMBL" id="JBHSBU010000001">
    <property type="protein sequence ID" value="MFC4161097.1"/>
    <property type="molecule type" value="Genomic_DNA"/>
</dbReference>
<feature type="domain" description="HTH araC/xylS-type" evidence="4">
    <location>
        <begin position="155"/>
        <end position="253"/>
    </location>
</feature>
<evidence type="ECO:0000259" key="4">
    <source>
        <dbReference type="PROSITE" id="PS01124"/>
    </source>
</evidence>
<reference evidence="6" key="1">
    <citation type="journal article" date="2019" name="Int. J. Syst. Evol. Microbiol.">
        <title>The Global Catalogue of Microorganisms (GCM) 10K type strain sequencing project: providing services to taxonomists for standard genome sequencing and annotation.</title>
        <authorList>
            <consortium name="The Broad Institute Genomics Platform"/>
            <consortium name="The Broad Institute Genome Sequencing Center for Infectious Disease"/>
            <person name="Wu L."/>
            <person name="Ma J."/>
        </authorList>
    </citation>
    <scope>NUCLEOTIDE SEQUENCE [LARGE SCALE GENOMIC DNA]</scope>
    <source>
        <strain evidence="6">LMG 29894</strain>
    </source>
</reference>
<evidence type="ECO:0000256" key="2">
    <source>
        <dbReference type="ARBA" id="ARBA00023125"/>
    </source>
</evidence>
<dbReference type="SUPFAM" id="SSF55785">
    <property type="entry name" value="PYP-like sensor domain (PAS domain)"/>
    <property type="match status" value="1"/>
</dbReference>
<proteinExistence type="predicted"/>
<organism evidence="5 6">
    <name type="scientific">Chitinimonas lacunae</name>
    <dbReference type="NCBI Taxonomy" id="1963018"/>
    <lineage>
        <taxon>Bacteria</taxon>
        <taxon>Pseudomonadati</taxon>
        <taxon>Pseudomonadota</taxon>
        <taxon>Betaproteobacteria</taxon>
        <taxon>Neisseriales</taxon>
        <taxon>Chitinibacteraceae</taxon>
        <taxon>Chitinimonas</taxon>
    </lineage>
</organism>
<keyword evidence="2" id="KW-0238">DNA-binding</keyword>
<sequence>MQIDRVHLSPEITAWRQDFIARLATPTAIEPLFDRLPDVVFSIKDRAGRYIFISEACVERCGLENRGDAIGRTAHDLFPKHMADRYVRQDETLFRTGRAVVDNLDLTLFNDGQPGWCLTNKVPLYDRDKVLIGLACLSKDLIEPSRAGYIDARFAAAIDHALTHYAEPLPIDELADLAGISAAQFDRRMKKVFQISACQFLIKVRIDAATERLAHSDDKIADIAIACGFCDQSALSRQFRQLTGLTPRQYRSLLERNRAEARN</sequence>
<dbReference type="InterPro" id="IPR009057">
    <property type="entry name" value="Homeodomain-like_sf"/>
</dbReference>
<accession>A0ABV8MTX0</accession>
<keyword evidence="3" id="KW-0804">Transcription</keyword>
<keyword evidence="1" id="KW-0805">Transcription regulation</keyword>
<keyword evidence="6" id="KW-1185">Reference proteome</keyword>
<dbReference type="InterPro" id="IPR035965">
    <property type="entry name" value="PAS-like_dom_sf"/>
</dbReference>
<dbReference type="Proteomes" id="UP001595791">
    <property type="component" value="Unassembled WGS sequence"/>
</dbReference>
<dbReference type="SMART" id="SM00342">
    <property type="entry name" value="HTH_ARAC"/>
    <property type="match status" value="1"/>
</dbReference>
<dbReference type="PANTHER" id="PTHR46796">
    <property type="entry name" value="HTH-TYPE TRANSCRIPTIONAL ACTIVATOR RHAS-RELATED"/>
    <property type="match status" value="1"/>
</dbReference>
<evidence type="ECO:0000256" key="1">
    <source>
        <dbReference type="ARBA" id="ARBA00023015"/>
    </source>
</evidence>
<comment type="caution">
    <text evidence="5">The sequence shown here is derived from an EMBL/GenBank/DDBJ whole genome shotgun (WGS) entry which is preliminary data.</text>
</comment>
<dbReference type="InterPro" id="IPR000014">
    <property type="entry name" value="PAS"/>
</dbReference>
<evidence type="ECO:0000313" key="6">
    <source>
        <dbReference type="Proteomes" id="UP001595791"/>
    </source>
</evidence>
<dbReference type="PANTHER" id="PTHR46796:SF13">
    <property type="entry name" value="HTH-TYPE TRANSCRIPTIONAL ACTIVATOR RHAS"/>
    <property type="match status" value="1"/>
</dbReference>
<dbReference type="CDD" id="cd00130">
    <property type="entry name" value="PAS"/>
    <property type="match status" value="1"/>
</dbReference>
<dbReference type="InterPro" id="IPR050204">
    <property type="entry name" value="AraC_XylS_family_regulators"/>
</dbReference>
<dbReference type="Gene3D" id="3.30.450.20">
    <property type="entry name" value="PAS domain"/>
    <property type="match status" value="1"/>
</dbReference>
<dbReference type="InterPro" id="IPR018060">
    <property type="entry name" value="HTH_AraC"/>
</dbReference>